<feature type="chain" id="PRO_5045505695" description="DUF1842 domain-containing protein" evidence="1">
    <location>
        <begin position="22"/>
        <end position="190"/>
    </location>
</feature>
<evidence type="ECO:0000256" key="1">
    <source>
        <dbReference type="SAM" id="SignalP"/>
    </source>
</evidence>
<organism evidence="2 3">
    <name type="scientific">Undibacterium cyanobacteriorum</name>
    <dbReference type="NCBI Taxonomy" id="3073561"/>
    <lineage>
        <taxon>Bacteria</taxon>
        <taxon>Pseudomonadati</taxon>
        <taxon>Pseudomonadota</taxon>
        <taxon>Betaproteobacteria</taxon>
        <taxon>Burkholderiales</taxon>
        <taxon>Oxalobacteraceae</taxon>
        <taxon>Undibacterium</taxon>
    </lineage>
</organism>
<reference evidence="2" key="1">
    <citation type="submission" date="2023-09" db="EMBL/GenBank/DDBJ databases">
        <title>Undibacterium sp. 20NA77.5 isolated from freshwater.</title>
        <authorList>
            <person name="Le V."/>
            <person name="Ko S.-R."/>
            <person name="Ahn C.-Y."/>
            <person name="Oh H.-M."/>
        </authorList>
    </citation>
    <scope>NUCLEOTIDE SEQUENCE</scope>
    <source>
        <strain evidence="2">20NA77.5</strain>
    </source>
</reference>
<evidence type="ECO:0008006" key="4">
    <source>
        <dbReference type="Google" id="ProtNLM"/>
    </source>
</evidence>
<dbReference type="Proteomes" id="UP001181355">
    <property type="component" value="Chromosome"/>
</dbReference>
<sequence>MRSIYFIPALFLSGLCNISAAQNPDINFDDSTFVFQSASKETSFGTTSIRQMYAAESPSRHACSVQVTQKTGSTVQGVLSVDRMVMVPALTVIPFEITANPEKSANEDAVSIGAMKNIKDSSKYTVILHRATLMANGTLRDILIQCNDFKYEGVWTKTAAQFEALRSDWTRALFKLDPKLSSDSEAKPKQ</sequence>
<accession>A0ABY9RHA1</accession>
<protein>
    <recommendedName>
        <fullName evidence="4">DUF1842 domain-containing protein</fullName>
    </recommendedName>
</protein>
<dbReference type="RefSeq" id="WP_309481155.1">
    <property type="nucleotide sequence ID" value="NZ_CP133720.1"/>
</dbReference>
<gene>
    <name evidence="2" type="ORF">RF679_13495</name>
</gene>
<keyword evidence="1" id="KW-0732">Signal</keyword>
<evidence type="ECO:0000313" key="3">
    <source>
        <dbReference type="Proteomes" id="UP001181355"/>
    </source>
</evidence>
<feature type="signal peptide" evidence="1">
    <location>
        <begin position="1"/>
        <end position="21"/>
    </location>
</feature>
<name>A0ABY9RHA1_9BURK</name>
<dbReference type="EMBL" id="CP133720">
    <property type="protein sequence ID" value="WMW79660.1"/>
    <property type="molecule type" value="Genomic_DNA"/>
</dbReference>
<proteinExistence type="predicted"/>
<keyword evidence="3" id="KW-1185">Reference proteome</keyword>
<evidence type="ECO:0000313" key="2">
    <source>
        <dbReference type="EMBL" id="WMW79660.1"/>
    </source>
</evidence>